<keyword evidence="5 9" id="KW-1133">Transmembrane helix</keyword>
<dbReference type="PANTHER" id="PTHR32044:SF80">
    <property type="entry name" value="XYLOGLUCAN GLYCOSYLTRANSFERASE 2-RELATED"/>
    <property type="match status" value="1"/>
</dbReference>
<evidence type="ECO:0000256" key="9">
    <source>
        <dbReference type="SAM" id="Phobius"/>
    </source>
</evidence>
<reference evidence="11" key="1">
    <citation type="submission" date="2017-06" db="EMBL/GenBank/DDBJ databases">
        <title>Complete genome sequence of Capnocytophaga sp. KCOM 1579 (=ChDC OS43) isolated from a human refractory periapical abscess lesion.</title>
        <authorList>
            <person name="Kook J.-K."/>
            <person name="Park S.-N."/>
            <person name="Lim Y.K."/>
            <person name="Roh H."/>
        </authorList>
    </citation>
    <scope>NUCLEOTIDE SEQUENCE [LARGE SCALE GENOMIC DNA]</scope>
    <source>
        <strain evidence="11">ChDC OS43</strain>
    </source>
</reference>
<name>A0A1Z4BPQ0_9FLAO</name>
<dbReference type="KEGG" id="capn:CBG49_09000"/>
<protein>
    <submittedName>
        <fullName evidence="10">Glycosyl transferase family 2</fullName>
    </submittedName>
</protein>
<dbReference type="GO" id="GO:0071555">
    <property type="term" value="P:cell wall organization"/>
    <property type="evidence" value="ECO:0007669"/>
    <property type="project" value="UniProtKB-KW"/>
</dbReference>
<keyword evidence="6" id="KW-0333">Golgi apparatus</keyword>
<feature type="transmembrane region" description="Helical" evidence="9">
    <location>
        <begin position="446"/>
        <end position="464"/>
    </location>
</feature>
<proteinExistence type="predicted"/>
<evidence type="ECO:0000256" key="1">
    <source>
        <dbReference type="ARBA" id="ARBA00004653"/>
    </source>
</evidence>
<evidence type="ECO:0000256" key="5">
    <source>
        <dbReference type="ARBA" id="ARBA00022989"/>
    </source>
</evidence>
<evidence type="ECO:0000313" key="10">
    <source>
        <dbReference type="EMBL" id="ASF43202.1"/>
    </source>
</evidence>
<evidence type="ECO:0000256" key="3">
    <source>
        <dbReference type="ARBA" id="ARBA00022679"/>
    </source>
</evidence>
<keyword evidence="3 10" id="KW-0808">Transferase</keyword>
<evidence type="ECO:0000256" key="7">
    <source>
        <dbReference type="ARBA" id="ARBA00023136"/>
    </source>
</evidence>
<dbReference type="InterPro" id="IPR029044">
    <property type="entry name" value="Nucleotide-diphossugar_trans"/>
</dbReference>
<evidence type="ECO:0000256" key="6">
    <source>
        <dbReference type="ARBA" id="ARBA00023034"/>
    </source>
</evidence>
<comment type="subcellular location">
    <subcellularLocation>
        <location evidence="1">Golgi apparatus membrane</location>
        <topology evidence="1">Multi-pass membrane protein</topology>
    </subcellularLocation>
</comment>
<accession>A0A1Z4BPQ0</accession>
<dbReference type="EMBL" id="CP022022">
    <property type="protein sequence ID" value="ASF43202.1"/>
    <property type="molecule type" value="Genomic_DNA"/>
</dbReference>
<keyword evidence="2" id="KW-0328">Glycosyltransferase</keyword>
<feature type="transmembrane region" description="Helical" evidence="9">
    <location>
        <begin position="321"/>
        <end position="338"/>
    </location>
</feature>
<dbReference type="Proteomes" id="UP000197007">
    <property type="component" value="Chromosome"/>
</dbReference>
<keyword evidence="8" id="KW-0961">Cell wall biogenesis/degradation</keyword>
<feature type="transmembrane region" description="Helical" evidence="9">
    <location>
        <begin position="381"/>
        <end position="407"/>
    </location>
</feature>
<evidence type="ECO:0000256" key="4">
    <source>
        <dbReference type="ARBA" id="ARBA00022692"/>
    </source>
</evidence>
<dbReference type="PANTHER" id="PTHR32044">
    <property type="entry name" value="GLUCOMANNAN 4-BETA-MANNOSYLTRANSFERASE 9"/>
    <property type="match status" value="1"/>
</dbReference>
<dbReference type="GO" id="GO:0016757">
    <property type="term" value="F:glycosyltransferase activity"/>
    <property type="evidence" value="ECO:0007669"/>
    <property type="project" value="UniProtKB-KW"/>
</dbReference>
<keyword evidence="4 9" id="KW-0812">Transmembrane</keyword>
<gene>
    <name evidence="10" type="ORF">CBG49_09000</name>
</gene>
<dbReference type="Pfam" id="PF13641">
    <property type="entry name" value="Glyco_tranf_2_3"/>
    <property type="match status" value="1"/>
</dbReference>
<dbReference type="AlphaFoldDB" id="A0A1Z4BPQ0"/>
<evidence type="ECO:0000256" key="8">
    <source>
        <dbReference type="ARBA" id="ARBA00023316"/>
    </source>
</evidence>
<dbReference type="Gene3D" id="3.90.550.10">
    <property type="entry name" value="Spore Coat Polysaccharide Biosynthesis Protein SpsA, Chain A"/>
    <property type="match status" value="1"/>
</dbReference>
<feature type="transmembrane region" description="Helical" evidence="9">
    <location>
        <begin position="470"/>
        <end position="487"/>
    </location>
</feature>
<feature type="transmembrane region" description="Helical" evidence="9">
    <location>
        <begin position="7"/>
        <end position="35"/>
    </location>
</feature>
<evidence type="ECO:0000256" key="2">
    <source>
        <dbReference type="ARBA" id="ARBA00022676"/>
    </source>
</evidence>
<dbReference type="FunFam" id="3.90.550.10:FF:000057">
    <property type="entry name" value="Glycosyltransferase-like protein, family 2"/>
    <property type="match status" value="1"/>
</dbReference>
<feature type="transmembrane region" description="Helical" evidence="9">
    <location>
        <begin position="345"/>
        <end position="369"/>
    </location>
</feature>
<evidence type="ECO:0000313" key="11">
    <source>
        <dbReference type="Proteomes" id="UP000197007"/>
    </source>
</evidence>
<keyword evidence="7 9" id="KW-0472">Membrane</keyword>
<dbReference type="RefSeq" id="WP_034555524.1">
    <property type="nucleotide sequence ID" value="NZ_CP022022.1"/>
</dbReference>
<organism evidence="10 11">
    <name type="scientific">Capnocytophaga endodontalis</name>
    <dbReference type="NCBI Taxonomy" id="2708117"/>
    <lineage>
        <taxon>Bacteria</taxon>
        <taxon>Pseudomonadati</taxon>
        <taxon>Bacteroidota</taxon>
        <taxon>Flavobacteriia</taxon>
        <taxon>Flavobacteriales</taxon>
        <taxon>Flavobacteriaceae</taxon>
        <taxon>Capnocytophaga</taxon>
    </lineage>
</organism>
<dbReference type="SUPFAM" id="SSF53448">
    <property type="entry name" value="Nucleotide-diphospho-sugar transferases"/>
    <property type="match status" value="1"/>
</dbReference>
<sequence>MATFINYTIIIIYCTALIGIFLYSLSMLSLLLNYLKHRKQNDESPKFNLLDPKEIPYVTIQLPLYNEKYVVPRLLENIAKLEYPRTKLEIQVLDDSTDESVAETAEIIRNLQATGLDIQHIRRENRQGFKAGALKEGLAIAKGDFIAIFDADFLPQPDWLKRTVIYFKDPEIGVVQTRWGHINRNYSILTKIQALALDVHFTLEQVGRNSKGYFINFNGTAGIWRKACIYDAGNWEGDTLTEDLDLSYRAQLKNWKFKYLEDVETPAELPVVISAARSQQFRWNKGGAENFRKSVGRLLAAKNIGWKTKFHGVMHLLNSSMFLWVFITAIFSIPMLYLKNQYGHLGWIFHFTSFFITSTIILFICYWFTYKNLQGKTFDDFLNYVKLFFTFFSVALGFSFHNTIAVLEGHSGKRSEFVRTPKFNISSLSDSWKNNKYINTKLSPNMIVEFLLMLYFAFGLYSAVRLNDFGMFPFHCMLTLGFGFVFFKSLTSKA</sequence>
<keyword evidence="11" id="KW-1185">Reference proteome</keyword>
<dbReference type="CDD" id="cd06437">
    <property type="entry name" value="CESA_CaSu_A2"/>
    <property type="match status" value="1"/>
</dbReference>